<dbReference type="Proteomes" id="UP000564644">
    <property type="component" value="Unassembled WGS sequence"/>
</dbReference>
<evidence type="ECO:0000313" key="1">
    <source>
        <dbReference type="EMBL" id="MBB6731910.1"/>
    </source>
</evidence>
<evidence type="ECO:0008006" key="3">
    <source>
        <dbReference type="Google" id="ProtNLM"/>
    </source>
</evidence>
<keyword evidence="2" id="KW-1185">Reference proteome</keyword>
<dbReference type="EMBL" id="JACJVO010000016">
    <property type="protein sequence ID" value="MBB6731910.1"/>
    <property type="molecule type" value="Genomic_DNA"/>
</dbReference>
<dbReference type="RefSeq" id="WP_185129582.1">
    <property type="nucleotide sequence ID" value="NZ_JACJVO010000016.1"/>
</dbReference>
<organism evidence="1 2">
    <name type="scientific">Cohnella zeiphila</name>
    <dbReference type="NCBI Taxonomy" id="2761120"/>
    <lineage>
        <taxon>Bacteria</taxon>
        <taxon>Bacillati</taxon>
        <taxon>Bacillota</taxon>
        <taxon>Bacilli</taxon>
        <taxon>Bacillales</taxon>
        <taxon>Paenibacillaceae</taxon>
        <taxon>Cohnella</taxon>
    </lineage>
</organism>
<proteinExistence type="predicted"/>
<dbReference type="AlphaFoldDB" id="A0A7X0SND7"/>
<protein>
    <recommendedName>
        <fullName evidence="3">Flagellar protein FlbD</fullName>
    </recommendedName>
</protein>
<evidence type="ECO:0000313" key="2">
    <source>
        <dbReference type="Proteomes" id="UP000564644"/>
    </source>
</evidence>
<accession>A0A7X0SND7</accession>
<sequence>MITLTTNNGQISIAPELITSIVGDADGSQINTMSDVVCVEESRQEIVRKIMEYKLGMIRYAATQQAERRDEGYVEMTELERLAGLEDSDA</sequence>
<gene>
    <name evidence="1" type="ORF">H7C18_13395</name>
</gene>
<comment type="caution">
    <text evidence="1">The sequence shown here is derived from an EMBL/GenBank/DDBJ whole genome shotgun (WGS) entry which is preliminary data.</text>
</comment>
<name>A0A7X0SND7_9BACL</name>
<reference evidence="1 2" key="1">
    <citation type="submission" date="2020-08" db="EMBL/GenBank/DDBJ databases">
        <title>Cohnella phylogeny.</title>
        <authorList>
            <person name="Dunlap C."/>
        </authorList>
    </citation>
    <scope>NUCLEOTIDE SEQUENCE [LARGE SCALE GENOMIC DNA]</scope>
    <source>
        <strain evidence="1 2">CBP 2801</strain>
    </source>
</reference>